<keyword evidence="1" id="KW-0472">Membrane</keyword>
<evidence type="ECO:0000256" key="1">
    <source>
        <dbReference type="SAM" id="Phobius"/>
    </source>
</evidence>
<keyword evidence="1" id="KW-0812">Transmembrane</keyword>
<sequence>MRAVTIAQQKGYWAVLILGILLIIGMIGFCYYLFKNRSYSQNSITVLATYFIINAVLFVVLVLVFWDPIFTTFCTLIGASLAVLYTMES</sequence>
<dbReference type="EMBL" id="AP026800">
    <property type="protein sequence ID" value="BDR54405.1"/>
    <property type="molecule type" value="Genomic_DNA"/>
</dbReference>
<keyword evidence="1" id="KW-1133">Transmembrane helix</keyword>
<reference evidence="2 3" key="1">
    <citation type="journal article" date="2023" name="Microbiol. Spectr.">
        <title>Symbiosis of Carpenter Bees with Uncharacterized Lactic Acid Bacteria Showing NAD Auxotrophy.</title>
        <authorList>
            <person name="Kawasaki S."/>
            <person name="Ozawa K."/>
            <person name="Mori T."/>
            <person name="Yamamoto A."/>
            <person name="Ito M."/>
            <person name="Ohkuma M."/>
            <person name="Sakamoto M."/>
            <person name="Matsutani M."/>
        </authorList>
    </citation>
    <scope>NUCLEOTIDE SEQUENCE [LARGE SCALE GENOMIC DNA]</scope>
    <source>
        <strain evidence="2 3">KimH</strain>
    </source>
</reference>
<evidence type="ECO:0000313" key="2">
    <source>
        <dbReference type="EMBL" id="BDR54405.1"/>
    </source>
</evidence>
<feature type="transmembrane region" description="Helical" evidence="1">
    <location>
        <begin position="46"/>
        <end position="63"/>
    </location>
</feature>
<dbReference type="Proteomes" id="UP001321748">
    <property type="component" value="Chromosome"/>
</dbReference>
<accession>A0ABM8BBW6</accession>
<feature type="transmembrane region" description="Helical" evidence="1">
    <location>
        <begin position="12"/>
        <end position="34"/>
    </location>
</feature>
<evidence type="ECO:0000313" key="3">
    <source>
        <dbReference type="Proteomes" id="UP001321748"/>
    </source>
</evidence>
<name>A0ABM8BBW6_9BIFI</name>
<organism evidence="2 3">
    <name type="scientific">Bombiscardovia apis</name>
    <dbReference type="NCBI Taxonomy" id="2932182"/>
    <lineage>
        <taxon>Bacteria</taxon>
        <taxon>Bacillati</taxon>
        <taxon>Actinomycetota</taxon>
        <taxon>Actinomycetes</taxon>
        <taxon>Bifidobacteriales</taxon>
        <taxon>Bifidobacteriaceae</taxon>
        <taxon>Bombiscardovia</taxon>
    </lineage>
</organism>
<protein>
    <submittedName>
        <fullName evidence="2">Uncharacterized protein</fullName>
    </submittedName>
</protein>
<proteinExistence type="predicted"/>
<keyword evidence="3" id="KW-1185">Reference proteome</keyword>
<gene>
    <name evidence="2" type="ORF">KIMH_05160</name>
</gene>